<sequence length="240" mass="26926">MSPKAILIAFVIVSLLLIGVMFLAVDGRNNATVPKFETATGKEASETEKLEDSLKTDTQTEDVKLEDFITTSVINLNEGNGAGEQINQLISLLESQPSSDRKADLEKFVVASRNIITQIKKIQEALFPGGMEKYDIGESPKVQESNAVFFKENEEHSELSKQLLTDLNTFENALGDLQKIYPEFRSVNTKLRDEYSDGMDWLTYNFKDFPAVASYVKLSTIMDEIETNQEIIIKAMLPKQ</sequence>
<organism evidence="3 4">
    <name type="scientific">Kordia periserrulae</name>
    <dbReference type="NCBI Taxonomy" id="701523"/>
    <lineage>
        <taxon>Bacteria</taxon>
        <taxon>Pseudomonadati</taxon>
        <taxon>Bacteroidota</taxon>
        <taxon>Flavobacteriia</taxon>
        <taxon>Flavobacteriales</taxon>
        <taxon>Flavobacteriaceae</taxon>
        <taxon>Kordia</taxon>
    </lineage>
</organism>
<keyword evidence="1" id="KW-0472">Membrane</keyword>
<comment type="caution">
    <text evidence="3">The sequence shown here is derived from an EMBL/GenBank/DDBJ whole genome shotgun (WGS) entry which is preliminary data.</text>
</comment>
<name>A0A2T6BS25_9FLAO</name>
<proteinExistence type="predicted"/>
<accession>A0A2T6BS25</accession>
<feature type="transmembrane region" description="Helical" evidence="1">
    <location>
        <begin position="6"/>
        <end position="25"/>
    </location>
</feature>
<keyword evidence="1" id="KW-0812">Transmembrane</keyword>
<keyword evidence="4" id="KW-1185">Reference proteome</keyword>
<protein>
    <submittedName>
        <fullName evidence="3">GldM-like protein</fullName>
    </submittedName>
</protein>
<evidence type="ECO:0000313" key="4">
    <source>
        <dbReference type="Proteomes" id="UP000244090"/>
    </source>
</evidence>
<evidence type="ECO:0000313" key="3">
    <source>
        <dbReference type="EMBL" id="PTX58767.1"/>
    </source>
</evidence>
<evidence type="ECO:0000256" key="1">
    <source>
        <dbReference type="SAM" id="Phobius"/>
    </source>
</evidence>
<reference evidence="3 4" key="1">
    <citation type="submission" date="2018-04" db="EMBL/GenBank/DDBJ databases">
        <title>Genomic Encyclopedia of Archaeal and Bacterial Type Strains, Phase II (KMG-II): from individual species to whole genera.</title>
        <authorList>
            <person name="Goeker M."/>
        </authorList>
    </citation>
    <scope>NUCLEOTIDE SEQUENCE [LARGE SCALE GENOMIC DNA]</scope>
    <source>
        <strain evidence="3 4">DSM 25731</strain>
    </source>
</reference>
<dbReference type="InterPro" id="IPR022720">
    <property type="entry name" value="Motility-assoc_prot_GldM_N"/>
</dbReference>
<feature type="domain" description="Gliding motility-associated protein GldM N-terminal" evidence="2">
    <location>
        <begin position="104"/>
        <end position="237"/>
    </location>
</feature>
<dbReference type="Pfam" id="PF12081">
    <property type="entry name" value="GldM_1st"/>
    <property type="match status" value="1"/>
</dbReference>
<dbReference type="OrthoDB" id="1441809at2"/>
<evidence type="ECO:0000259" key="2">
    <source>
        <dbReference type="Pfam" id="PF12081"/>
    </source>
</evidence>
<dbReference type="EMBL" id="QBKT01000012">
    <property type="protein sequence ID" value="PTX58767.1"/>
    <property type="molecule type" value="Genomic_DNA"/>
</dbReference>
<dbReference type="RefSeq" id="WP_108116638.1">
    <property type="nucleotide sequence ID" value="NZ_QBKT01000012.1"/>
</dbReference>
<dbReference type="AlphaFoldDB" id="A0A2T6BS25"/>
<gene>
    <name evidence="3" type="ORF">C8N46_11275</name>
</gene>
<keyword evidence="1" id="KW-1133">Transmembrane helix</keyword>
<dbReference type="Proteomes" id="UP000244090">
    <property type="component" value="Unassembled WGS sequence"/>
</dbReference>